<evidence type="ECO:0000313" key="2">
    <source>
        <dbReference type="EMBL" id="TKW30558.1"/>
    </source>
</evidence>
<sequence>MVLLSCTSSLLSLQQSNQLLSFLQSEATSSSNASRLPESTAEKGGRRRCRRRRGLRMATSRASGVLRQGQGHAALIGGCRRRGLARPGCRGVAASVAGTAVRGEHGSTGLAEVAGGGSAGSPFAPPPPEHVAIDIPASCRRRHAARRRHPRRSSFAAAAAGTRRRRQPRRRHAAHRRRPQEPDGQRSCSIGMAAHVLLFPWPVGGHVDPHAPPRHRPPPRRRPPRRHVPPRGTQPPPPSPTPTPAVAAALDTTIPPRPWRPRLCPQHGSLAPPRSGRGGGWALAGGVGAAPGPARRGTRRWRARAGGGVVLARPFFADQQAVSRLMGAVWKTGAGHGGRVQRPRRGEDGQGGHGVRPPRSGRRPRPWHGSSEWTSPSVARRRRRWSASTAYHRALRHDCSIQRIHRLLEHWAC</sequence>
<dbReference type="EMBL" id="CM016553">
    <property type="protein sequence ID" value="TKW30558.1"/>
    <property type="molecule type" value="Genomic_DNA"/>
</dbReference>
<organism evidence="2 3">
    <name type="scientific">Setaria viridis</name>
    <name type="common">Green bristlegrass</name>
    <name type="synonym">Setaria italica subsp. viridis</name>
    <dbReference type="NCBI Taxonomy" id="4556"/>
    <lineage>
        <taxon>Eukaryota</taxon>
        <taxon>Viridiplantae</taxon>
        <taxon>Streptophyta</taxon>
        <taxon>Embryophyta</taxon>
        <taxon>Tracheophyta</taxon>
        <taxon>Spermatophyta</taxon>
        <taxon>Magnoliopsida</taxon>
        <taxon>Liliopsida</taxon>
        <taxon>Poales</taxon>
        <taxon>Poaceae</taxon>
        <taxon>PACMAD clade</taxon>
        <taxon>Panicoideae</taxon>
        <taxon>Panicodae</taxon>
        <taxon>Paniceae</taxon>
        <taxon>Cenchrinae</taxon>
        <taxon>Setaria</taxon>
    </lineage>
</organism>
<dbReference type="Proteomes" id="UP000298652">
    <property type="component" value="Chromosome 2"/>
</dbReference>
<gene>
    <name evidence="2" type="ORF">SEVIR_2G046101v2</name>
</gene>
<evidence type="ECO:0000313" key="3">
    <source>
        <dbReference type="Proteomes" id="UP000298652"/>
    </source>
</evidence>
<name>A0A4U6VLK5_SETVI</name>
<feature type="compositionally biased region" description="Basic residues" evidence="1">
    <location>
        <begin position="162"/>
        <end position="178"/>
    </location>
</feature>
<protein>
    <submittedName>
        <fullName evidence="2">Uncharacterized protein</fullName>
    </submittedName>
</protein>
<feature type="region of interest" description="Disordered" evidence="1">
    <location>
        <begin position="140"/>
        <end position="188"/>
    </location>
</feature>
<accession>A0A4U6VLK5</accession>
<feature type="compositionally biased region" description="Low complexity" evidence="1">
    <location>
        <begin position="244"/>
        <end position="253"/>
    </location>
</feature>
<evidence type="ECO:0000256" key="1">
    <source>
        <dbReference type="SAM" id="MobiDB-lite"/>
    </source>
</evidence>
<proteinExistence type="predicted"/>
<feature type="compositionally biased region" description="Basic residues" evidence="1">
    <location>
        <begin position="212"/>
        <end position="229"/>
    </location>
</feature>
<dbReference type="Gramene" id="TKW30558">
    <property type="protein sequence ID" value="TKW30558"/>
    <property type="gene ID" value="SEVIR_2G046101v2"/>
</dbReference>
<feature type="region of interest" description="Disordered" evidence="1">
    <location>
        <begin position="333"/>
        <end position="383"/>
    </location>
</feature>
<feature type="region of interest" description="Disordered" evidence="1">
    <location>
        <begin position="30"/>
        <end position="51"/>
    </location>
</feature>
<feature type="compositionally biased region" description="Gly residues" evidence="1">
    <location>
        <begin position="276"/>
        <end position="289"/>
    </location>
</feature>
<dbReference type="AlphaFoldDB" id="A0A4U6VLK5"/>
<keyword evidence="3" id="KW-1185">Reference proteome</keyword>
<feature type="compositionally biased region" description="Pro residues" evidence="1">
    <location>
        <begin position="232"/>
        <end position="243"/>
    </location>
</feature>
<feature type="compositionally biased region" description="Basic residues" evidence="1">
    <location>
        <begin position="140"/>
        <end position="152"/>
    </location>
</feature>
<reference evidence="2" key="1">
    <citation type="submission" date="2019-03" db="EMBL/GenBank/DDBJ databases">
        <title>WGS assembly of Setaria viridis.</title>
        <authorList>
            <person name="Huang P."/>
            <person name="Jenkins J."/>
            <person name="Grimwood J."/>
            <person name="Barry K."/>
            <person name="Healey A."/>
            <person name="Mamidi S."/>
            <person name="Sreedasyam A."/>
            <person name="Shu S."/>
            <person name="Feldman M."/>
            <person name="Wu J."/>
            <person name="Yu Y."/>
            <person name="Chen C."/>
            <person name="Johnson J."/>
            <person name="Rokhsar D."/>
            <person name="Baxter I."/>
            <person name="Schmutz J."/>
            <person name="Brutnell T."/>
            <person name="Kellogg E."/>
        </authorList>
    </citation>
    <scope>NUCLEOTIDE SEQUENCE [LARGE SCALE GENOMIC DNA]</scope>
</reference>
<feature type="region of interest" description="Disordered" evidence="1">
    <location>
        <begin position="207"/>
        <end position="298"/>
    </location>
</feature>